<accession>A0AAW9CDC6</accession>
<name>A0AAW9CDC6_KLUCR</name>
<protein>
    <submittedName>
        <fullName evidence="1">Uncharacterized protein</fullName>
    </submittedName>
</protein>
<sequence>MKSVFELSKLFVAMAARDEVAVFVEVSGLFQKGLSAKDKADLRKAMLEATGTGKAFTDGSDADDAYSWFLDLKEIKYFNMKVKKDLPVSVDSIRSEVWPILKFIETEGYPFNREVEVRSKKKHELPRII</sequence>
<organism evidence="1 2">
    <name type="scientific">Kluyvera cryocrescens</name>
    <name type="common">Kluyvera citrophila</name>
    <dbReference type="NCBI Taxonomy" id="580"/>
    <lineage>
        <taxon>Bacteria</taxon>
        <taxon>Pseudomonadati</taxon>
        <taxon>Pseudomonadota</taxon>
        <taxon>Gammaproteobacteria</taxon>
        <taxon>Enterobacterales</taxon>
        <taxon>Enterobacteriaceae</taxon>
        <taxon>Kluyvera</taxon>
    </lineage>
</organism>
<dbReference type="Proteomes" id="UP001276300">
    <property type="component" value="Unassembled WGS sequence"/>
</dbReference>
<reference evidence="1" key="1">
    <citation type="journal article" date="2023" name="J Glob Antimicrob Resist">
        <title>Emergence of NDM-1 and KPC-3 carbapenemases in Kluyvera cryocrescens: Investigating genetic heterogeneity and acquisition routes of blaNDM-1 in Enterobacterales species in Portugal.</title>
        <authorList>
            <person name="Loiodice M."/>
            <person name="Ribeiro M."/>
            <person name="Peixe L."/>
            <person name="Novais A."/>
        </authorList>
    </citation>
    <scope>NUCLEOTIDE SEQUENCE</scope>
    <source>
        <strain evidence="1">K629</strain>
    </source>
</reference>
<comment type="caution">
    <text evidence="1">The sequence shown here is derived from an EMBL/GenBank/DDBJ whole genome shotgun (WGS) entry which is preliminary data.</text>
</comment>
<dbReference type="AlphaFoldDB" id="A0AAW9CDC6"/>
<dbReference type="EMBL" id="JAUEQX010000034">
    <property type="protein sequence ID" value="MDW3780336.1"/>
    <property type="molecule type" value="Genomic_DNA"/>
</dbReference>
<evidence type="ECO:0000313" key="2">
    <source>
        <dbReference type="Proteomes" id="UP001276300"/>
    </source>
</evidence>
<gene>
    <name evidence="1" type="ORF">QWU01_26455</name>
</gene>
<proteinExistence type="predicted"/>
<evidence type="ECO:0000313" key="1">
    <source>
        <dbReference type="EMBL" id="MDW3780336.1"/>
    </source>
</evidence>
<dbReference type="RefSeq" id="WP_318243379.1">
    <property type="nucleotide sequence ID" value="NZ_JAUEQX010000034.1"/>
</dbReference>